<evidence type="ECO:0000313" key="3">
    <source>
        <dbReference type="Proteomes" id="UP000650833"/>
    </source>
</evidence>
<proteinExistence type="predicted"/>
<keyword evidence="1" id="KW-0732">Signal</keyword>
<sequence length="277" mass="30097">MLIKHINFLIALLCCCITNLLVAGNDINGISKSTTISTTSETTYEFLPADYDKDAIYRHLANILMKRASKQTVPITPELSTIIVAQIKARIHTQITTKISASVFQKVKASIIIKTSIMGGAVHVGNAQIEAIQTAAVDGLKTQMTKTVEKEIEETLSESITPTIDQLLASTSKKQKTLTTKQLTNVLIKAETIARTELKVKLPTIQKTLKSCVDKQLNAHIKDLQVDIPGVLKIQISANVDVISSVKTAVEKMYKSYADVSVAVAVQSYIKGITASS</sequence>
<dbReference type="AlphaFoldDB" id="A0A8H7VAN5"/>
<dbReference type="OrthoDB" id="2360307at2759"/>
<feature type="signal peptide" evidence="1">
    <location>
        <begin position="1"/>
        <end position="24"/>
    </location>
</feature>
<evidence type="ECO:0000256" key="1">
    <source>
        <dbReference type="SAM" id="SignalP"/>
    </source>
</evidence>
<evidence type="ECO:0000313" key="2">
    <source>
        <dbReference type="EMBL" id="KAG2207429.1"/>
    </source>
</evidence>
<accession>A0A8H7VAN5</accession>
<name>A0A8H7VAN5_9FUNG</name>
<reference evidence="2" key="1">
    <citation type="submission" date="2020-12" db="EMBL/GenBank/DDBJ databases">
        <title>Metabolic potential, ecology and presence of endohyphal bacteria is reflected in genomic diversity of Mucoromycotina.</title>
        <authorList>
            <person name="Muszewska A."/>
            <person name="Okrasinska A."/>
            <person name="Steczkiewicz K."/>
            <person name="Drgas O."/>
            <person name="Orlowska M."/>
            <person name="Perlinska-Lenart U."/>
            <person name="Aleksandrzak-Piekarczyk T."/>
            <person name="Szatraj K."/>
            <person name="Zielenkiewicz U."/>
            <person name="Pilsyk S."/>
            <person name="Malc E."/>
            <person name="Mieczkowski P."/>
            <person name="Kruszewska J.S."/>
            <person name="Biernat P."/>
            <person name="Pawlowska J."/>
        </authorList>
    </citation>
    <scope>NUCLEOTIDE SEQUENCE</scope>
    <source>
        <strain evidence="2">CBS 226.32</strain>
    </source>
</reference>
<organism evidence="2 3">
    <name type="scientific">Mucor plumbeus</name>
    <dbReference type="NCBI Taxonomy" id="97098"/>
    <lineage>
        <taxon>Eukaryota</taxon>
        <taxon>Fungi</taxon>
        <taxon>Fungi incertae sedis</taxon>
        <taxon>Mucoromycota</taxon>
        <taxon>Mucoromycotina</taxon>
        <taxon>Mucoromycetes</taxon>
        <taxon>Mucorales</taxon>
        <taxon>Mucorineae</taxon>
        <taxon>Mucoraceae</taxon>
        <taxon>Mucor</taxon>
    </lineage>
</organism>
<dbReference type="EMBL" id="JAEPRC010000129">
    <property type="protein sequence ID" value="KAG2207429.1"/>
    <property type="molecule type" value="Genomic_DNA"/>
</dbReference>
<dbReference type="Proteomes" id="UP000650833">
    <property type="component" value="Unassembled WGS sequence"/>
</dbReference>
<comment type="caution">
    <text evidence="2">The sequence shown here is derived from an EMBL/GenBank/DDBJ whole genome shotgun (WGS) entry which is preliminary data.</text>
</comment>
<gene>
    <name evidence="2" type="ORF">INT46_001015</name>
</gene>
<protein>
    <submittedName>
        <fullName evidence="2">Uncharacterized protein</fullName>
    </submittedName>
</protein>
<feature type="chain" id="PRO_5034218446" evidence="1">
    <location>
        <begin position="25"/>
        <end position="277"/>
    </location>
</feature>
<keyword evidence="3" id="KW-1185">Reference proteome</keyword>